<dbReference type="EMBL" id="JAXCGZ010009550">
    <property type="protein sequence ID" value="KAK7076791.1"/>
    <property type="molecule type" value="Genomic_DNA"/>
</dbReference>
<dbReference type="Proteomes" id="UP001381693">
    <property type="component" value="Unassembled WGS sequence"/>
</dbReference>
<evidence type="ECO:0008006" key="4">
    <source>
        <dbReference type="Google" id="ProtNLM"/>
    </source>
</evidence>
<protein>
    <recommendedName>
        <fullName evidence="4">Galactose-1-phosphate uridylyltransferase</fullName>
    </recommendedName>
</protein>
<name>A0AAN9A1E2_HALRR</name>
<dbReference type="InterPro" id="IPR036265">
    <property type="entry name" value="HIT-like_sf"/>
</dbReference>
<organism evidence="2 3">
    <name type="scientific">Halocaridina rubra</name>
    <name type="common">Hawaiian red shrimp</name>
    <dbReference type="NCBI Taxonomy" id="373956"/>
    <lineage>
        <taxon>Eukaryota</taxon>
        <taxon>Metazoa</taxon>
        <taxon>Ecdysozoa</taxon>
        <taxon>Arthropoda</taxon>
        <taxon>Crustacea</taxon>
        <taxon>Multicrustacea</taxon>
        <taxon>Malacostraca</taxon>
        <taxon>Eumalacostraca</taxon>
        <taxon>Eucarida</taxon>
        <taxon>Decapoda</taxon>
        <taxon>Pleocyemata</taxon>
        <taxon>Caridea</taxon>
        <taxon>Atyoidea</taxon>
        <taxon>Atyidae</taxon>
        <taxon>Halocaridina</taxon>
    </lineage>
</organism>
<dbReference type="SUPFAM" id="SSF54197">
    <property type="entry name" value="HIT-like"/>
    <property type="match status" value="1"/>
</dbReference>
<keyword evidence="1" id="KW-1133">Transmembrane helix</keyword>
<feature type="transmembrane region" description="Helical" evidence="1">
    <location>
        <begin position="36"/>
        <end position="53"/>
    </location>
</feature>
<sequence>MPRYPAFIRSLKVYPLKLLAMPLKPFRRKMKMGDKVLVLIVVALTVFFVYLYQSNGTKSQSVFNWEAEPQTLREKYAEWPTFKSKMRHSKEWYIDYCFSGQFSEDIEDVFMSIIPIWSESENDECKSLYEKFVSLYEVHDRHSGKLEIPEPFLKRITKWLNGDKNLLEQIHHQHLIHVFQPLTSEHVVYNPVRAKRPMPKQDTDIFEWVTKLAADSEKDCDFCKYNEMTAVDEFGRHNTKDSVRMTNTFKVEAWHSMVITKTHHPINISREVMLNVFRDAITWVYDVSQKDSQYIYTNIAWDFLLHAGASQLHPHLHMMMSPDHYYGTLESVRNAAQRYYDSFGENYFNVFLQVHEALGLVVEYGDAVAIATLSGKGDLEVMFLSDFPGNDLYRLIYYTLGAYHDSFRQLCKSMVGAWPALGTSSEASKGRIPAIVRLISRGDCTSARTDYSSFEIFQIVYRIHDPWQVAEAIRKSISLNDH</sequence>
<gene>
    <name evidence="2" type="ORF">SK128_000331</name>
</gene>
<dbReference type="AlphaFoldDB" id="A0AAN9A1E2"/>
<proteinExistence type="predicted"/>
<accession>A0AAN9A1E2</accession>
<keyword evidence="1" id="KW-0472">Membrane</keyword>
<evidence type="ECO:0000313" key="3">
    <source>
        <dbReference type="Proteomes" id="UP001381693"/>
    </source>
</evidence>
<reference evidence="2 3" key="1">
    <citation type="submission" date="2023-11" db="EMBL/GenBank/DDBJ databases">
        <title>Halocaridina rubra genome assembly.</title>
        <authorList>
            <person name="Smith C."/>
        </authorList>
    </citation>
    <scope>NUCLEOTIDE SEQUENCE [LARGE SCALE GENOMIC DNA]</scope>
    <source>
        <strain evidence="2">EP-1</strain>
        <tissue evidence="2">Whole</tissue>
    </source>
</reference>
<evidence type="ECO:0000256" key="1">
    <source>
        <dbReference type="SAM" id="Phobius"/>
    </source>
</evidence>
<comment type="caution">
    <text evidence="2">The sequence shown here is derived from an EMBL/GenBank/DDBJ whole genome shotgun (WGS) entry which is preliminary data.</text>
</comment>
<evidence type="ECO:0000313" key="2">
    <source>
        <dbReference type="EMBL" id="KAK7076791.1"/>
    </source>
</evidence>
<keyword evidence="3" id="KW-1185">Reference proteome</keyword>
<keyword evidence="1" id="KW-0812">Transmembrane</keyword>